<accession>U9UJY6</accession>
<proteinExistence type="predicted"/>
<evidence type="ECO:0000313" key="1">
    <source>
        <dbReference type="EMBL" id="ESA15921.1"/>
    </source>
</evidence>
<dbReference type="EMBL" id="KI281505">
    <property type="protein sequence ID" value="ESA15921.1"/>
    <property type="molecule type" value="Genomic_DNA"/>
</dbReference>
<dbReference type="HOGENOM" id="CLU_2307508_0_0_1"/>
<reference evidence="1" key="1">
    <citation type="submission" date="2013-07" db="EMBL/GenBank/DDBJ databases">
        <title>The genome of an arbuscular mycorrhizal fungus provides insights into the evolution of the oldest plant symbiosis.</title>
        <authorList>
            <consortium name="DOE Joint Genome Institute"/>
            <person name="Tisserant E."/>
            <person name="Malbreil M."/>
            <person name="Kuo A."/>
            <person name="Kohler A."/>
            <person name="Symeonidi A."/>
            <person name="Balestrini R."/>
            <person name="Charron P."/>
            <person name="Duensing N."/>
            <person name="Frei-dit-Frey N."/>
            <person name="Gianinazzi-Pearson V."/>
            <person name="Gilbert B."/>
            <person name="Handa Y."/>
            <person name="Hijri M."/>
            <person name="Kaul R."/>
            <person name="Kawaguchi M."/>
            <person name="Krajinski F."/>
            <person name="Lammers P."/>
            <person name="Lapierre D."/>
            <person name="Masclaux F.G."/>
            <person name="Murat C."/>
            <person name="Morin E."/>
            <person name="Ndikumana S."/>
            <person name="Pagni M."/>
            <person name="Petitpierre D."/>
            <person name="Requena N."/>
            <person name="Rosikiewicz P."/>
            <person name="Riley R."/>
            <person name="Saito K."/>
            <person name="San Clemente H."/>
            <person name="Shapiro H."/>
            <person name="van Tuinen D."/>
            <person name="Becard G."/>
            <person name="Bonfante P."/>
            <person name="Paszkowski U."/>
            <person name="Shachar-Hill Y."/>
            <person name="Young J.P."/>
            <person name="Sanders I.R."/>
            <person name="Henrissat B."/>
            <person name="Rensing S.A."/>
            <person name="Grigoriev I.V."/>
            <person name="Corradi N."/>
            <person name="Roux C."/>
            <person name="Martin F."/>
        </authorList>
    </citation>
    <scope>NUCLEOTIDE SEQUENCE</scope>
    <source>
        <strain evidence="1">DAOM 197198</strain>
    </source>
</reference>
<protein>
    <submittedName>
        <fullName evidence="1">Uncharacterized protein</fullName>
    </submittedName>
</protein>
<sequence length="100" mass="11952">MSLVKFIWFEIYRITDWYYTTEKDIKGSRSWIIHLIQKISAGHVKRICAVKIIHYLIVNVKRNIFEADLMISFELKQLLYLFNLDEKISALVSDDYLHNA</sequence>
<gene>
    <name evidence="1" type="ORF">GLOINDRAFT_94717</name>
</gene>
<dbReference type="AlphaFoldDB" id="U9UJY6"/>
<name>U9UJY6_RHIID</name>
<organism evidence="1">
    <name type="scientific">Rhizophagus irregularis (strain DAOM 181602 / DAOM 197198 / MUCL 43194)</name>
    <name type="common">Arbuscular mycorrhizal fungus</name>
    <name type="synonym">Glomus intraradices</name>
    <dbReference type="NCBI Taxonomy" id="747089"/>
    <lineage>
        <taxon>Eukaryota</taxon>
        <taxon>Fungi</taxon>
        <taxon>Fungi incertae sedis</taxon>
        <taxon>Mucoromycota</taxon>
        <taxon>Glomeromycotina</taxon>
        <taxon>Glomeromycetes</taxon>
        <taxon>Glomerales</taxon>
        <taxon>Glomeraceae</taxon>
        <taxon>Rhizophagus</taxon>
    </lineage>
</organism>